<feature type="domain" description="GGDEF" evidence="3">
    <location>
        <begin position="369"/>
        <end position="496"/>
    </location>
</feature>
<dbReference type="GO" id="GO:0052621">
    <property type="term" value="F:diguanylate cyclase activity"/>
    <property type="evidence" value="ECO:0007669"/>
    <property type="project" value="UniProtKB-EC"/>
</dbReference>
<dbReference type="PANTHER" id="PTHR45138">
    <property type="entry name" value="REGULATORY COMPONENTS OF SENSORY TRANSDUCTION SYSTEM"/>
    <property type="match status" value="1"/>
</dbReference>
<dbReference type="OrthoDB" id="9805474at2"/>
<dbReference type="InterPro" id="IPR050469">
    <property type="entry name" value="Diguanylate_Cyclase"/>
</dbReference>
<dbReference type="CDD" id="cd01949">
    <property type="entry name" value="GGDEF"/>
    <property type="match status" value="1"/>
</dbReference>
<dbReference type="Pfam" id="PF00990">
    <property type="entry name" value="GGDEF"/>
    <property type="match status" value="1"/>
</dbReference>
<protein>
    <recommendedName>
        <fullName evidence="1">diguanylate cyclase</fullName>
        <ecNumber evidence="1">2.7.7.65</ecNumber>
    </recommendedName>
</protein>
<dbReference type="SMART" id="SM00065">
    <property type="entry name" value="GAF"/>
    <property type="match status" value="2"/>
</dbReference>
<evidence type="ECO:0000313" key="5">
    <source>
        <dbReference type="Proteomes" id="UP000266489"/>
    </source>
</evidence>
<evidence type="ECO:0000256" key="1">
    <source>
        <dbReference type="ARBA" id="ARBA00012528"/>
    </source>
</evidence>
<accession>A0A398D8P9</accession>
<dbReference type="InterPro" id="IPR043128">
    <property type="entry name" value="Rev_trsase/Diguanyl_cyclase"/>
</dbReference>
<dbReference type="AlphaFoldDB" id="A0A398D8P9"/>
<evidence type="ECO:0000313" key="4">
    <source>
        <dbReference type="EMBL" id="RIE07504.1"/>
    </source>
</evidence>
<dbReference type="RefSeq" id="WP_119120539.1">
    <property type="nucleotide sequence ID" value="NZ_QXIU01000231.1"/>
</dbReference>
<dbReference type="InterPro" id="IPR029016">
    <property type="entry name" value="GAF-like_dom_sf"/>
</dbReference>
<organism evidence="4 5">
    <name type="scientific">Candidatus Cryosericum odellii</name>
    <dbReference type="NCBI Taxonomy" id="2290917"/>
    <lineage>
        <taxon>Bacteria</taxon>
        <taxon>Pseudomonadati</taxon>
        <taxon>Caldisericota/Cryosericota group</taxon>
        <taxon>Candidatus Cryosericota</taxon>
        <taxon>Candidatus Cryosericia</taxon>
        <taxon>Candidatus Cryosericales</taxon>
        <taxon>Candidatus Cryosericaceae</taxon>
        <taxon>Candidatus Cryosericum</taxon>
    </lineage>
</organism>
<evidence type="ECO:0000259" key="3">
    <source>
        <dbReference type="PROSITE" id="PS50887"/>
    </source>
</evidence>
<reference evidence="4 5" key="1">
    <citation type="submission" date="2018-09" db="EMBL/GenBank/DDBJ databases">
        <title>Discovery and Ecogenomic Context for Candidatus Cryosericales, a Global Caldiserica Order Active in Thawing Permafrost.</title>
        <authorList>
            <person name="Martinez M.A."/>
            <person name="Woodcroft B.J."/>
            <person name="Ignacio Espinoza J.C."/>
            <person name="Zayed A."/>
            <person name="Singleton C.M."/>
            <person name="Boyd J."/>
            <person name="Li Y.-F."/>
            <person name="Purvine S."/>
            <person name="Maughan H."/>
            <person name="Hodgkins S.B."/>
            <person name="Anderson D."/>
            <person name="Sederholm M."/>
            <person name="Temperton B."/>
            <person name="Saleska S.R."/>
            <person name="Tyson G.W."/>
            <person name="Rich V.I."/>
        </authorList>
    </citation>
    <scope>NUCLEOTIDE SEQUENCE [LARGE SCALE GENOMIC DNA]</scope>
    <source>
        <strain evidence="4 5">SMC5</strain>
    </source>
</reference>
<evidence type="ECO:0000256" key="2">
    <source>
        <dbReference type="ARBA" id="ARBA00034247"/>
    </source>
</evidence>
<dbReference type="NCBIfam" id="TIGR00254">
    <property type="entry name" value="GGDEF"/>
    <property type="match status" value="1"/>
</dbReference>
<dbReference type="SMART" id="SM00267">
    <property type="entry name" value="GGDEF"/>
    <property type="match status" value="1"/>
</dbReference>
<dbReference type="Gene3D" id="3.30.70.270">
    <property type="match status" value="1"/>
</dbReference>
<dbReference type="PANTHER" id="PTHR45138:SF9">
    <property type="entry name" value="DIGUANYLATE CYCLASE DGCM-RELATED"/>
    <property type="match status" value="1"/>
</dbReference>
<proteinExistence type="predicted"/>
<dbReference type="SUPFAM" id="SSF55073">
    <property type="entry name" value="Nucleotide cyclase"/>
    <property type="match status" value="1"/>
</dbReference>
<dbReference type="InterPro" id="IPR000160">
    <property type="entry name" value="GGDEF_dom"/>
</dbReference>
<dbReference type="Proteomes" id="UP000266489">
    <property type="component" value="Unassembled WGS sequence"/>
</dbReference>
<dbReference type="FunFam" id="3.30.70.270:FF:000001">
    <property type="entry name" value="Diguanylate cyclase domain protein"/>
    <property type="match status" value="1"/>
</dbReference>
<dbReference type="InterPro" id="IPR029787">
    <property type="entry name" value="Nucleotide_cyclase"/>
</dbReference>
<dbReference type="EMBL" id="QXIU01000231">
    <property type="protein sequence ID" value="RIE07504.1"/>
    <property type="molecule type" value="Genomic_DNA"/>
</dbReference>
<dbReference type="EC" id="2.7.7.65" evidence="1"/>
<comment type="catalytic activity">
    <reaction evidence="2">
        <text>2 GTP = 3',3'-c-di-GMP + 2 diphosphate</text>
        <dbReference type="Rhea" id="RHEA:24898"/>
        <dbReference type="ChEBI" id="CHEBI:33019"/>
        <dbReference type="ChEBI" id="CHEBI:37565"/>
        <dbReference type="ChEBI" id="CHEBI:58805"/>
        <dbReference type="EC" id="2.7.7.65"/>
    </reaction>
</comment>
<dbReference type="InterPro" id="IPR003018">
    <property type="entry name" value="GAF"/>
</dbReference>
<dbReference type="SUPFAM" id="SSF55781">
    <property type="entry name" value="GAF domain-like"/>
    <property type="match status" value="2"/>
</dbReference>
<sequence length="496" mass="54942">MSATHATGVIELYELQSILQERSHRKAVQRAVEVIARLVPSCSVTLMTISPRGRLRIEAWVNVATSIVRSAERNFNQEGLPKNLADLVHTKKPAIIEDLSSYADWREPVPPTGSWAGFPILLHGRVIAIVNVQTIEQRLTPDAVADIEPVVNTIALLILRYEEARELAVRNQQMNVLYEMAVAGAQATDEQELQARLDHVLELIGHALGYGHAVVLLHDPRREMLVLKASRGREIGHAGMEMDEHSGKGVTVRAFRSSKPVLVRDTRRYAGFVEGLWPALSELAMPLLAGGHCVGILDLESPKVAAFALSDVRLLTPFASGLALLIDNQQKTKQLREQATRDGLTGFFNRRMMDEMVPRELQRAARYHRDMSLAMLDVDGFKAVNDTLGHDEGDRLLQAFAGCIRKIARASDLLYRYGGDEFLLLLPETTCEQAEEILKRLDGAICPELTTTLGRVTFSAGIASYVSDASAKDLLKLADDRLYQSKRLGKGHITSH</sequence>
<dbReference type="Gene3D" id="3.30.450.40">
    <property type="match status" value="2"/>
</dbReference>
<comment type="caution">
    <text evidence="4">The sequence shown here is derived from an EMBL/GenBank/DDBJ whole genome shotgun (WGS) entry which is preliminary data.</text>
</comment>
<name>A0A398D8P9_9BACT</name>
<dbReference type="PROSITE" id="PS50887">
    <property type="entry name" value="GGDEF"/>
    <property type="match status" value="1"/>
</dbReference>
<dbReference type="Pfam" id="PF13185">
    <property type="entry name" value="GAF_2"/>
    <property type="match status" value="2"/>
</dbReference>
<gene>
    <name evidence="4" type="ORF">SMC5_09585</name>
</gene>